<evidence type="ECO:0000313" key="2">
    <source>
        <dbReference type="Proteomes" id="UP001314229"/>
    </source>
</evidence>
<evidence type="ECO:0000313" key="1">
    <source>
        <dbReference type="EMBL" id="CAK6977353.1"/>
    </source>
</evidence>
<comment type="caution">
    <text evidence="1">The sequence shown here is derived from an EMBL/GenBank/DDBJ whole genome shotgun (WGS) entry which is preliminary data.</text>
</comment>
<reference evidence="1 2" key="1">
    <citation type="submission" date="2024-01" db="EMBL/GenBank/DDBJ databases">
        <authorList>
            <person name="Alioto T."/>
            <person name="Alioto T."/>
            <person name="Gomez Garrido J."/>
        </authorList>
    </citation>
    <scope>NUCLEOTIDE SEQUENCE [LARGE SCALE GENOMIC DNA]</scope>
</reference>
<keyword evidence="2" id="KW-1185">Reference proteome</keyword>
<dbReference type="AlphaFoldDB" id="A0AAV1Q147"/>
<accession>A0AAV1Q147</accession>
<dbReference type="EMBL" id="CAWUFR010000404">
    <property type="protein sequence ID" value="CAK6977353.1"/>
    <property type="molecule type" value="Genomic_DNA"/>
</dbReference>
<organism evidence="1 2">
    <name type="scientific">Scomber scombrus</name>
    <name type="common">Atlantic mackerel</name>
    <name type="synonym">Scomber vernalis</name>
    <dbReference type="NCBI Taxonomy" id="13677"/>
    <lineage>
        <taxon>Eukaryota</taxon>
        <taxon>Metazoa</taxon>
        <taxon>Chordata</taxon>
        <taxon>Craniata</taxon>
        <taxon>Vertebrata</taxon>
        <taxon>Euteleostomi</taxon>
        <taxon>Actinopterygii</taxon>
        <taxon>Neopterygii</taxon>
        <taxon>Teleostei</taxon>
        <taxon>Neoteleostei</taxon>
        <taxon>Acanthomorphata</taxon>
        <taxon>Pelagiaria</taxon>
        <taxon>Scombriformes</taxon>
        <taxon>Scombridae</taxon>
        <taxon>Scomber</taxon>
    </lineage>
</organism>
<gene>
    <name evidence="1" type="ORF">FSCOSCO3_A011957</name>
</gene>
<protein>
    <submittedName>
        <fullName evidence="1">Uncharacterized protein</fullName>
    </submittedName>
</protein>
<sequence length="144" mass="16036">MFAVFGTAGGGNRDVGRDLVRSRLVQQHRCAPRRQTPSLPLHSPHRHSRSCPSVRLLFSACDGKVPLKFQIPRWKEGEASEECSSLFTPSCFGEINYWMEEMSKRHRLQLSSARGHSSRRGSAGKGVPVHSAIMMLTGRGGWGY</sequence>
<name>A0AAV1Q147_SCOSC</name>
<proteinExistence type="predicted"/>
<dbReference type="Proteomes" id="UP001314229">
    <property type="component" value="Unassembled WGS sequence"/>
</dbReference>